<dbReference type="Pfam" id="PF03861">
    <property type="entry name" value="ANTAR"/>
    <property type="match status" value="1"/>
</dbReference>
<dbReference type="STRING" id="2017.SAMN05444320_114104"/>
<evidence type="ECO:0000313" key="7">
    <source>
        <dbReference type="EMBL" id="SHG82457.1"/>
    </source>
</evidence>
<dbReference type="EMBL" id="FQVN01000014">
    <property type="protein sequence ID" value="SHG82457.1"/>
    <property type="molecule type" value="Genomic_DNA"/>
</dbReference>
<evidence type="ECO:0000256" key="3">
    <source>
        <dbReference type="ARBA" id="ARBA00023163"/>
    </source>
</evidence>
<dbReference type="InterPro" id="IPR000700">
    <property type="entry name" value="PAS-assoc_C"/>
</dbReference>
<keyword evidence="2" id="KW-0805">Transcription regulation</keyword>
<protein>
    <submittedName>
        <fullName evidence="7">ANTAR domain-containing protein</fullName>
    </submittedName>
</protein>
<dbReference type="GO" id="GO:0016791">
    <property type="term" value="F:phosphatase activity"/>
    <property type="evidence" value="ECO:0007669"/>
    <property type="project" value="TreeGrafter"/>
</dbReference>
<dbReference type="CDD" id="cd00130">
    <property type="entry name" value="PAS"/>
    <property type="match status" value="1"/>
</dbReference>
<dbReference type="Pfam" id="PF13185">
    <property type="entry name" value="GAF_2"/>
    <property type="match status" value="1"/>
</dbReference>
<dbReference type="SUPFAM" id="SSF81606">
    <property type="entry name" value="PP2C-like"/>
    <property type="match status" value="1"/>
</dbReference>
<dbReference type="InterPro" id="IPR036457">
    <property type="entry name" value="PPM-type-like_dom_sf"/>
</dbReference>
<dbReference type="PANTHER" id="PTHR43156:SF2">
    <property type="entry name" value="STAGE II SPORULATION PROTEIN E"/>
    <property type="match status" value="1"/>
</dbReference>
<evidence type="ECO:0000259" key="6">
    <source>
        <dbReference type="PROSITE" id="PS50921"/>
    </source>
</evidence>
<dbReference type="Gene3D" id="3.60.40.10">
    <property type="entry name" value="PPM-type phosphatase domain"/>
    <property type="match status" value="1"/>
</dbReference>
<dbReference type="SUPFAM" id="SSF55781">
    <property type="entry name" value="GAF domain-like"/>
    <property type="match status" value="1"/>
</dbReference>
<keyword evidence="1" id="KW-0378">Hydrolase</keyword>
<dbReference type="InterPro" id="IPR052016">
    <property type="entry name" value="Bact_Sigma-Reg"/>
</dbReference>
<dbReference type="PROSITE" id="PS50921">
    <property type="entry name" value="ANTAR"/>
    <property type="match status" value="1"/>
</dbReference>
<keyword evidence="4" id="KW-0175">Coiled coil</keyword>
<dbReference type="RefSeq" id="WP_073489461.1">
    <property type="nucleotide sequence ID" value="NZ_FQVN01000014.1"/>
</dbReference>
<dbReference type="Gene3D" id="3.30.450.20">
    <property type="entry name" value="PAS domain"/>
    <property type="match status" value="2"/>
</dbReference>
<dbReference type="Pfam" id="PF08447">
    <property type="entry name" value="PAS_3"/>
    <property type="match status" value="1"/>
</dbReference>
<dbReference type="SMART" id="SM00086">
    <property type="entry name" value="PAC"/>
    <property type="match status" value="1"/>
</dbReference>
<evidence type="ECO:0000256" key="1">
    <source>
        <dbReference type="ARBA" id="ARBA00022801"/>
    </source>
</evidence>
<name>A0A1M5MZ00_STRHI</name>
<dbReference type="InterPro" id="IPR001610">
    <property type="entry name" value="PAC"/>
</dbReference>
<dbReference type="SMART" id="SM01012">
    <property type="entry name" value="ANTAR"/>
    <property type="match status" value="1"/>
</dbReference>
<gene>
    <name evidence="7" type="ORF">SAMN05444320_114104</name>
</gene>
<organism evidence="7 8">
    <name type="scientific">Streptoalloteichus hindustanus</name>
    <dbReference type="NCBI Taxonomy" id="2017"/>
    <lineage>
        <taxon>Bacteria</taxon>
        <taxon>Bacillati</taxon>
        <taxon>Actinomycetota</taxon>
        <taxon>Actinomycetes</taxon>
        <taxon>Pseudonocardiales</taxon>
        <taxon>Pseudonocardiaceae</taxon>
        <taxon>Streptoalloteichus</taxon>
    </lineage>
</organism>
<dbReference type="PANTHER" id="PTHR43156">
    <property type="entry name" value="STAGE II SPORULATION PROTEIN E-RELATED"/>
    <property type="match status" value="1"/>
</dbReference>
<dbReference type="InterPro" id="IPR035965">
    <property type="entry name" value="PAS-like_dom_sf"/>
</dbReference>
<reference evidence="7 8" key="1">
    <citation type="submission" date="2016-11" db="EMBL/GenBank/DDBJ databases">
        <authorList>
            <person name="Jaros S."/>
            <person name="Januszkiewicz K."/>
            <person name="Wedrychowicz H."/>
        </authorList>
    </citation>
    <scope>NUCLEOTIDE SEQUENCE [LARGE SCALE GENOMIC DNA]</scope>
    <source>
        <strain evidence="7 8">DSM 44523</strain>
    </source>
</reference>
<dbReference type="Gene3D" id="3.30.450.40">
    <property type="match status" value="1"/>
</dbReference>
<feature type="domain" description="ANTAR" evidence="6">
    <location>
        <begin position="38"/>
        <end position="99"/>
    </location>
</feature>
<dbReference type="InterPro" id="IPR029016">
    <property type="entry name" value="GAF-like_dom_sf"/>
</dbReference>
<dbReference type="InterPro" id="IPR003018">
    <property type="entry name" value="GAF"/>
</dbReference>
<dbReference type="GO" id="GO:0003723">
    <property type="term" value="F:RNA binding"/>
    <property type="evidence" value="ECO:0007669"/>
    <property type="project" value="InterPro"/>
</dbReference>
<dbReference type="InterPro" id="IPR000014">
    <property type="entry name" value="PAS"/>
</dbReference>
<accession>A0A1M5MZ00</accession>
<dbReference type="InterPro" id="IPR036388">
    <property type="entry name" value="WH-like_DNA-bd_sf"/>
</dbReference>
<sequence>MFDSTEPPELVRDARLFSAGRPDDGEPPHGWNRLAATVERLRDQVRQANAEADGRALIEMAKGVLVERLRCSPADAARQLGDLAARAGLVELELAAELVGQAAQDRLTAATGRFLADSGRLEEVGRPEEVGDEHAPSPAVRLRTAESAVLAASDTQRVAQSLLDHALAPLGAVAVAVWSAGIDSSLSLAGFAGIAEEEARRWHYVPPGVATPARQALVDRAPLWIEDLSRSGLPSIGHRTLPGGRVVVPAGAGGRVLGALEICWPQELPPQPPQIQRQVEALAELCAHTLETGGVGAPEAVGADRALSELVNLAEGLLDPALVLRPLLDDDGELVDFRVHHVNSHFVDLAGRPRGAVLGAPLLEAYPSAATPGQLFEKIERVYATGEAFHAERMPLVTLVDQVPLTVVAMVGVSRHGENVLLVWRVEDETARLANLLQHAQRLGRIGGFEENTATGEITWNDPLFALYGLEPTADPVPLTRLAAHAHPDDAVPINRFLRTVLHHGRAASTTFRLRRSDGVTRHIRVIAEPMLDRDGHLLLIRGAYQDISAQHWTEVALSATRDQLAHTEQRVAEQNRLALQLQQAIMPPAQPPIDAFGLRIAVRYRPAEQEHLVGGDWYDAVVLPSQQVLVSVGDITGHGLEGATRMVVLRNALRGLAVTGASPGQLLSWLNLVAHHLNDNILATAVCALYDPRTRVLRWARAGHLPPILVRGRRATSLRLLSGVMLGVCAESEYEEGEIQLEHDDVLLLYTDGLVERRGLPLDDCIAWLRTTAAESAAPLEERLDHLLTHSPSDTDDDTCVVGIQLT</sequence>
<dbReference type="SUPFAM" id="SSF55785">
    <property type="entry name" value="PYP-like sensor domain (PAS domain)"/>
    <property type="match status" value="2"/>
</dbReference>
<dbReference type="Gene3D" id="1.10.10.10">
    <property type="entry name" value="Winged helix-like DNA-binding domain superfamily/Winged helix DNA-binding domain"/>
    <property type="match status" value="1"/>
</dbReference>
<feature type="coiled-coil region" evidence="4">
    <location>
        <begin position="558"/>
        <end position="585"/>
    </location>
</feature>
<dbReference type="SMART" id="SM00331">
    <property type="entry name" value="PP2C_SIG"/>
    <property type="match status" value="1"/>
</dbReference>
<dbReference type="Pfam" id="PF07228">
    <property type="entry name" value="SpoIIE"/>
    <property type="match status" value="1"/>
</dbReference>
<evidence type="ECO:0000259" key="5">
    <source>
        <dbReference type="PROSITE" id="PS50113"/>
    </source>
</evidence>
<evidence type="ECO:0000256" key="2">
    <source>
        <dbReference type="ARBA" id="ARBA00023015"/>
    </source>
</evidence>
<dbReference type="AlphaFoldDB" id="A0A1M5MZ00"/>
<dbReference type="InterPro" id="IPR013655">
    <property type="entry name" value="PAS_fold_3"/>
</dbReference>
<keyword evidence="3" id="KW-0804">Transcription</keyword>
<evidence type="ECO:0000256" key="4">
    <source>
        <dbReference type="SAM" id="Coils"/>
    </source>
</evidence>
<dbReference type="InterPro" id="IPR001932">
    <property type="entry name" value="PPM-type_phosphatase-like_dom"/>
</dbReference>
<dbReference type="InterPro" id="IPR005561">
    <property type="entry name" value="ANTAR"/>
</dbReference>
<keyword evidence="8" id="KW-1185">Reference proteome</keyword>
<dbReference type="Proteomes" id="UP000184501">
    <property type="component" value="Unassembled WGS sequence"/>
</dbReference>
<feature type="domain" description="PAC" evidence="5">
    <location>
        <begin position="508"/>
        <end position="560"/>
    </location>
</feature>
<proteinExistence type="predicted"/>
<dbReference type="PROSITE" id="PS50113">
    <property type="entry name" value="PAC"/>
    <property type="match status" value="1"/>
</dbReference>
<evidence type="ECO:0000313" key="8">
    <source>
        <dbReference type="Proteomes" id="UP000184501"/>
    </source>
</evidence>